<dbReference type="InterPro" id="IPR011009">
    <property type="entry name" value="Kinase-like_dom_sf"/>
</dbReference>
<dbReference type="PROSITE" id="PS51178">
    <property type="entry name" value="PASTA"/>
    <property type="match status" value="2"/>
</dbReference>
<feature type="binding site" evidence="10">
    <location>
        <position position="45"/>
    </location>
    <ligand>
        <name>ATP</name>
        <dbReference type="ChEBI" id="CHEBI:30616"/>
    </ligand>
</feature>
<dbReference type="RefSeq" id="WP_143244568.1">
    <property type="nucleotide sequence ID" value="NZ_FUHU01000003.1"/>
</dbReference>
<dbReference type="Pfam" id="PF00069">
    <property type="entry name" value="Pkinase"/>
    <property type="match status" value="1"/>
</dbReference>
<dbReference type="Proteomes" id="UP000195787">
    <property type="component" value="Unassembled WGS sequence"/>
</dbReference>
<feature type="region of interest" description="Disordered" evidence="11">
    <location>
        <begin position="550"/>
        <end position="606"/>
    </location>
</feature>
<evidence type="ECO:0000256" key="11">
    <source>
        <dbReference type="SAM" id="MobiDB-lite"/>
    </source>
</evidence>
<dbReference type="SUPFAM" id="SSF56112">
    <property type="entry name" value="Protein kinase-like (PK-like)"/>
    <property type="match status" value="1"/>
</dbReference>
<keyword evidence="6 15" id="KW-0418">Kinase</keyword>
<dbReference type="AlphaFoldDB" id="A0A1R4EQ60"/>
<dbReference type="GO" id="GO:0005524">
    <property type="term" value="F:ATP binding"/>
    <property type="evidence" value="ECO:0007669"/>
    <property type="project" value="UniProtKB-UniRule"/>
</dbReference>
<evidence type="ECO:0000256" key="7">
    <source>
        <dbReference type="ARBA" id="ARBA00022840"/>
    </source>
</evidence>
<protein>
    <recommendedName>
        <fullName evidence="1">non-specific serine/threonine protein kinase</fullName>
        <ecNumber evidence="1">2.7.11.1</ecNumber>
    </recommendedName>
</protein>
<feature type="domain" description="PASTA" evidence="14">
    <location>
        <begin position="437"/>
        <end position="504"/>
    </location>
</feature>
<proteinExistence type="predicted"/>
<keyword evidence="2 15" id="KW-0723">Serine/threonine-protein kinase</keyword>
<dbReference type="FunFam" id="3.30.200.20:FF:000035">
    <property type="entry name" value="Serine/threonine protein kinase Stk1"/>
    <property type="match status" value="1"/>
</dbReference>
<evidence type="ECO:0000259" key="13">
    <source>
        <dbReference type="PROSITE" id="PS50011"/>
    </source>
</evidence>
<dbReference type="PANTHER" id="PTHR43289">
    <property type="entry name" value="MITOGEN-ACTIVATED PROTEIN KINASE KINASE KINASE 20-RELATED"/>
    <property type="match status" value="1"/>
</dbReference>
<dbReference type="SMART" id="SM00740">
    <property type="entry name" value="PASTA"/>
    <property type="match status" value="3"/>
</dbReference>
<keyword evidence="12" id="KW-0472">Membrane</keyword>
<dbReference type="Gene3D" id="3.30.10.20">
    <property type="match status" value="3"/>
</dbReference>
<dbReference type="GO" id="GO:0004674">
    <property type="term" value="F:protein serine/threonine kinase activity"/>
    <property type="evidence" value="ECO:0007669"/>
    <property type="project" value="UniProtKB-KW"/>
</dbReference>
<dbReference type="InterPro" id="IPR008271">
    <property type="entry name" value="Ser/Thr_kinase_AS"/>
</dbReference>
<comment type="catalytic activity">
    <reaction evidence="9">
        <text>L-seryl-[protein] + ATP = O-phospho-L-seryl-[protein] + ADP + H(+)</text>
        <dbReference type="Rhea" id="RHEA:17989"/>
        <dbReference type="Rhea" id="RHEA-COMP:9863"/>
        <dbReference type="Rhea" id="RHEA-COMP:11604"/>
        <dbReference type="ChEBI" id="CHEBI:15378"/>
        <dbReference type="ChEBI" id="CHEBI:29999"/>
        <dbReference type="ChEBI" id="CHEBI:30616"/>
        <dbReference type="ChEBI" id="CHEBI:83421"/>
        <dbReference type="ChEBI" id="CHEBI:456216"/>
        <dbReference type="EC" id="2.7.11.1"/>
    </reaction>
</comment>
<dbReference type="PROSITE" id="PS00107">
    <property type="entry name" value="PROTEIN_KINASE_ATP"/>
    <property type="match status" value="1"/>
</dbReference>
<dbReference type="CDD" id="cd14014">
    <property type="entry name" value="STKc_PknB_like"/>
    <property type="match status" value="1"/>
</dbReference>
<comment type="catalytic activity">
    <reaction evidence="8">
        <text>L-threonyl-[protein] + ATP = O-phospho-L-threonyl-[protein] + ADP + H(+)</text>
        <dbReference type="Rhea" id="RHEA:46608"/>
        <dbReference type="Rhea" id="RHEA-COMP:11060"/>
        <dbReference type="Rhea" id="RHEA-COMP:11605"/>
        <dbReference type="ChEBI" id="CHEBI:15378"/>
        <dbReference type="ChEBI" id="CHEBI:30013"/>
        <dbReference type="ChEBI" id="CHEBI:30616"/>
        <dbReference type="ChEBI" id="CHEBI:61977"/>
        <dbReference type="ChEBI" id="CHEBI:456216"/>
        <dbReference type="EC" id="2.7.11.1"/>
    </reaction>
</comment>
<keyword evidence="4" id="KW-0677">Repeat</keyword>
<dbReference type="PROSITE" id="PS50011">
    <property type="entry name" value="PROTEIN_KINASE_DOM"/>
    <property type="match status" value="1"/>
</dbReference>
<feature type="domain" description="Protein kinase" evidence="13">
    <location>
        <begin position="16"/>
        <end position="285"/>
    </location>
</feature>
<keyword evidence="12" id="KW-0812">Transmembrane</keyword>
<dbReference type="PROSITE" id="PS00108">
    <property type="entry name" value="PROTEIN_KINASE_ST"/>
    <property type="match status" value="1"/>
</dbReference>
<reference evidence="15 16" key="1">
    <citation type="submission" date="2017-02" db="EMBL/GenBank/DDBJ databases">
        <authorList>
            <person name="Peterson S.W."/>
        </authorList>
    </citation>
    <scope>NUCLEOTIDE SEQUENCE [LARGE SCALE GENOMIC DNA]</scope>
    <source>
        <strain evidence="15 16">LMG 22410</strain>
    </source>
</reference>
<accession>A0A1R4EQ60</accession>
<keyword evidence="5 10" id="KW-0547">Nucleotide-binding</keyword>
<dbReference type="CDD" id="cd06577">
    <property type="entry name" value="PASTA_pknB"/>
    <property type="match status" value="3"/>
</dbReference>
<dbReference type="SMART" id="SM00220">
    <property type="entry name" value="S_TKc"/>
    <property type="match status" value="1"/>
</dbReference>
<feature type="domain" description="PASTA" evidence="14">
    <location>
        <begin position="372"/>
        <end position="436"/>
    </location>
</feature>
<gene>
    <name evidence="15" type="ORF">CZ674_00095</name>
</gene>
<sequence length="606" mass="64009">MSESIVGSLTTLAGRYEIGEIIGRGGMAEVYLGRDTRLDRKVAIKLLRPDLSVDPKFRARFKQEAQSAARMSHPTVVRVFDAGEEPTQIDGHDRTVPYIVMEYVDGRMLRDIIDEGPLPASEAVRIVKGVLTALEYSHRAGVVHRDIKPSNIMLTPGGQIKVMDFGIARAISESGSTIAETGTILGTAQYFSPEQAKGELVDARTDLYSTGIILFELLTARPPFRADTPVAVAYQHVSEQPPTPSEIVPGISPAMESVVAKSLLKRRDLRFQNASEFSAALDGALAGSTVDVVDESDEEAFLAEHEQGALTAVLAAVEVDEPEAEAAEEEETVASRKPKPAWLWGGGIAVGLLVAILVVWVVSLGNGTSFAGLSTSVPDVVGMQEEEALATLEEAGLTFEITQVHDDSDPGTVLAQSPDAGTGIAPDSPVKLRVSEGPPPSPLPNMAGLTIEQATNVLSQNRLELGETKEENSATAPAGVIISSTPAYGTTVPVGTTVDFVISTGKVTVPDVVGMYYGDAVELLRGSEVGFTVQQNAQLSCWGGNVTGQSIDAGDSDQDQTITITYCGGSKPPPPDDDDDDDDDDKPSPSESGDSNGNGNGNSNRP</sequence>
<evidence type="ECO:0000259" key="14">
    <source>
        <dbReference type="PROSITE" id="PS51178"/>
    </source>
</evidence>
<dbReference type="EMBL" id="FUHU01000003">
    <property type="protein sequence ID" value="SJM45719.1"/>
    <property type="molecule type" value="Genomic_DNA"/>
</dbReference>
<evidence type="ECO:0000313" key="16">
    <source>
        <dbReference type="Proteomes" id="UP000195787"/>
    </source>
</evidence>
<dbReference type="EC" id="2.7.11.1" evidence="1"/>
<name>A0A1R4EQ60_9MICO</name>
<dbReference type="GeneID" id="303171609"/>
<evidence type="ECO:0000256" key="3">
    <source>
        <dbReference type="ARBA" id="ARBA00022679"/>
    </source>
</evidence>
<evidence type="ECO:0000256" key="4">
    <source>
        <dbReference type="ARBA" id="ARBA00022737"/>
    </source>
</evidence>
<dbReference type="OrthoDB" id="9762169at2"/>
<dbReference type="Pfam" id="PF03793">
    <property type="entry name" value="PASTA"/>
    <property type="match status" value="3"/>
</dbReference>
<evidence type="ECO:0000313" key="15">
    <source>
        <dbReference type="EMBL" id="SJM45719.1"/>
    </source>
</evidence>
<dbReference type="Gene3D" id="1.10.510.10">
    <property type="entry name" value="Transferase(Phosphotransferase) domain 1"/>
    <property type="match status" value="1"/>
</dbReference>
<evidence type="ECO:0000256" key="9">
    <source>
        <dbReference type="ARBA" id="ARBA00048679"/>
    </source>
</evidence>
<evidence type="ECO:0000256" key="2">
    <source>
        <dbReference type="ARBA" id="ARBA00022527"/>
    </source>
</evidence>
<keyword evidence="3" id="KW-0808">Transferase</keyword>
<feature type="compositionally biased region" description="Low complexity" evidence="11">
    <location>
        <begin position="589"/>
        <end position="606"/>
    </location>
</feature>
<dbReference type="PANTHER" id="PTHR43289:SF6">
    <property type="entry name" value="SERINE_THREONINE-PROTEIN KINASE NEKL-3"/>
    <property type="match status" value="1"/>
</dbReference>
<feature type="compositionally biased region" description="Acidic residues" evidence="11">
    <location>
        <begin position="575"/>
        <end position="585"/>
    </location>
</feature>
<evidence type="ECO:0000256" key="12">
    <source>
        <dbReference type="SAM" id="Phobius"/>
    </source>
</evidence>
<evidence type="ECO:0000256" key="8">
    <source>
        <dbReference type="ARBA" id="ARBA00047899"/>
    </source>
</evidence>
<organism evidence="15 16">
    <name type="scientific">Agrococcus casei LMG 22410</name>
    <dbReference type="NCBI Taxonomy" id="1255656"/>
    <lineage>
        <taxon>Bacteria</taxon>
        <taxon>Bacillati</taxon>
        <taxon>Actinomycetota</taxon>
        <taxon>Actinomycetes</taxon>
        <taxon>Micrococcales</taxon>
        <taxon>Microbacteriaceae</taxon>
        <taxon>Agrococcus</taxon>
    </lineage>
</organism>
<dbReference type="GO" id="GO:0045717">
    <property type="term" value="P:negative regulation of fatty acid biosynthetic process"/>
    <property type="evidence" value="ECO:0007669"/>
    <property type="project" value="UniProtKB-ARBA"/>
</dbReference>
<dbReference type="InterPro" id="IPR017441">
    <property type="entry name" value="Protein_kinase_ATP_BS"/>
</dbReference>
<dbReference type="NCBIfam" id="NF033483">
    <property type="entry name" value="PknB_PASTA_kin"/>
    <property type="match status" value="1"/>
</dbReference>
<keyword evidence="7 10" id="KW-0067">ATP-binding</keyword>
<dbReference type="SUPFAM" id="SSF54184">
    <property type="entry name" value="Penicillin-binding protein 2x (pbp-2x), c-terminal domain"/>
    <property type="match status" value="1"/>
</dbReference>
<dbReference type="InterPro" id="IPR005543">
    <property type="entry name" value="PASTA_dom"/>
</dbReference>
<keyword evidence="16" id="KW-1185">Reference proteome</keyword>
<evidence type="ECO:0000256" key="5">
    <source>
        <dbReference type="ARBA" id="ARBA00022741"/>
    </source>
</evidence>
<keyword evidence="12" id="KW-1133">Transmembrane helix</keyword>
<evidence type="ECO:0000256" key="6">
    <source>
        <dbReference type="ARBA" id="ARBA00022777"/>
    </source>
</evidence>
<evidence type="ECO:0000256" key="1">
    <source>
        <dbReference type="ARBA" id="ARBA00012513"/>
    </source>
</evidence>
<dbReference type="FunFam" id="1.10.510.10:FF:000021">
    <property type="entry name" value="Serine/threonine protein kinase"/>
    <property type="match status" value="1"/>
</dbReference>
<evidence type="ECO:0000256" key="10">
    <source>
        <dbReference type="PROSITE-ProRule" id="PRU10141"/>
    </source>
</evidence>
<dbReference type="Gene3D" id="3.30.200.20">
    <property type="entry name" value="Phosphorylase Kinase, domain 1"/>
    <property type="match status" value="1"/>
</dbReference>
<dbReference type="InterPro" id="IPR000719">
    <property type="entry name" value="Prot_kinase_dom"/>
</dbReference>
<feature type="transmembrane region" description="Helical" evidence="12">
    <location>
        <begin position="341"/>
        <end position="362"/>
    </location>
</feature>